<accession>A0AA40CMJ1</accession>
<keyword evidence="3" id="KW-1185">Reference proteome</keyword>
<dbReference type="InterPro" id="IPR046536">
    <property type="entry name" value="DUF6601"/>
</dbReference>
<dbReference type="EMBL" id="JAULSV010000005">
    <property type="protein sequence ID" value="KAK0644045.1"/>
    <property type="molecule type" value="Genomic_DNA"/>
</dbReference>
<dbReference type="PANTHER" id="PTHR34414">
    <property type="entry name" value="HET DOMAIN-CONTAINING PROTEIN-RELATED"/>
    <property type="match status" value="1"/>
</dbReference>
<comment type="caution">
    <text evidence="2">The sequence shown here is derived from an EMBL/GenBank/DDBJ whole genome shotgun (WGS) entry which is preliminary data.</text>
</comment>
<organism evidence="2 3">
    <name type="scientific">Cercophora newfieldiana</name>
    <dbReference type="NCBI Taxonomy" id="92897"/>
    <lineage>
        <taxon>Eukaryota</taxon>
        <taxon>Fungi</taxon>
        <taxon>Dikarya</taxon>
        <taxon>Ascomycota</taxon>
        <taxon>Pezizomycotina</taxon>
        <taxon>Sordariomycetes</taxon>
        <taxon>Sordariomycetidae</taxon>
        <taxon>Sordariales</taxon>
        <taxon>Lasiosphaeriaceae</taxon>
        <taxon>Cercophora</taxon>
    </lineage>
</organism>
<protein>
    <submittedName>
        <fullName evidence="2">Uncharacterized protein</fullName>
    </submittedName>
</protein>
<evidence type="ECO:0000313" key="3">
    <source>
        <dbReference type="Proteomes" id="UP001174936"/>
    </source>
</evidence>
<sequence length="296" mass="33882">MDIDFLEQELDLERLHRIMSRLWIAGRPMPPRPLHHQRLLNRDIIITERMDLHLVWTKRRIFIKPIPRFLLHTSIWQTALLAGPHGTTTPCPNPPCVCTRRRKLRRIAHGFLFSYAALIAYESDLLIAKSLGLVPPHIEWPTWQLLVAHILRGDGHNTTFQLVDERFVYGELRLSRLNKIYRLTQGRQALFRGYLSEWATYGDFFRDNLAWLAGGVAYVAIVLTAMQVGLGTDRLRENDAFQAASFGFTVLSILGSLGFGFVVFAVFCAAFLDNWVSAVVYKRRRLGEARVGIGVS</sequence>
<keyword evidence="1" id="KW-1133">Transmembrane helix</keyword>
<gene>
    <name evidence="2" type="ORF">B0T16DRAFT_417044</name>
</gene>
<reference evidence="2" key="1">
    <citation type="submission" date="2023-06" db="EMBL/GenBank/DDBJ databases">
        <title>Genome-scale phylogeny and comparative genomics of the fungal order Sordariales.</title>
        <authorList>
            <consortium name="Lawrence Berkeley National Laboratory"/>
            <person name="Hensen N."/>
            <person name="Bonometti L."/>
            <person name="Westerberg I."/>
            <person name="Brannstrom I.O."/>
            <person name="Guillou S."/>
            <person name="Cros-Aarteil S."/>
            <person name="Calhoun S."/>
            <person name="Haridas S."/>
            <person name="Kuo A."/>
            <person name="Mondo S."/>
            <person name="Pangilinan J."/>
            <person name="Riley R."/>
            <person name="Labutti K."/>
            <person name="Andreopoulos B."/>
            <person name="Lipzen A."/>
            <person name="Chen C."/>
            <person name="Yanf M."/>
            <person name="Daum C."/>
            <person name="Ng V."/>
            <person name="Clum A."/>
            <person name="Steindorff A."/>
            <person name="Ohm R."/>
            <person name="Martin F."/>
            <person name="Silar P."/>
            <person name="Natvig D."/>
            <person name="Lalanne C."/>
            <person name="Gautier V."/>
            <person name="Ament-Velasquez S.L."/>
            <person name="Kruys A."/>
            <person name="Hutchinson M.I."/>
            <person name="Powell A.J."/>
            <person name="Barry K."/>
            <person name="Miller A.N."/>
            <person name="Grigoriev I.V."/>
            <person name="Debuchy R."/>
            <person name="Gladieux P."/>
            <person name="Thoren M.H."/>
            <person name="Johannesson H."/>
        </authorList>
    </citation>
    <scope>NUCLEOTIDE SEQUENCE</scope>
    <source>
        <strain evidence="2">SMH2532-1</strain>
    </source>
</reference>
<name>A0AA40CMJ1_9PEZI</name>
<feature type="transmembrane region" description="Helical" evidence="1">
    <location>
        <begin position="209"/>
        <end position="231"/>
    </location>
</feature>
<dbReference type="Pfam" id="PF20246">
    <property type="entry name" value="DUF6601"/>
    <property type="match status" value="1"/>
</dbReference>
<evidence type="ECO:0000313" key="2">
    <source>
        <dbReference type="EMBL" id="KAK0644045.1"/>
    </source>
</evidence>
<keyword evidence="1" id="KW-0472">Membrane</keyword>
<keyword evidence="1" id="KW-0812">Transmembrane</keyword>
<proteinExistence type="predicted"/>
<evidence type="ECO:0000256" key="1">
    <source>
        <dbReference type="SAM" id="Phobius"/>
    </source>
</evidence>
<dbReference type="PANTHER" id="PTHR34414:SF1">
    <property type="entry name" value="SUBTILISIN-LIKE SERINE PROTEASE"/>
    <property type="match status" value="1"/>
</dbReference>
<feature type="transmembrane region" description="Helical" evidence="1">
    <location>
        <begin position="243"/>
        <end position="272"/>
    </location>
</feature>
<dbReference type="Proteomes" id="UP001174936">
    <property type="component" value="Unassembled WGS sequence"/>
</dbReference>
<dbReference type="AlphaFoldDB" id="A0AA40CMJ1"/>